<dbReference type="GO" id="GO:0016567">
    <property type="term" value="P:protein ubiquitination"/>
    <property type="evidence" value="ECO:0007669"/>
    <property type="project" value="InterPro"/>
</dbReference>
<proteinExistence type="predicted"/>
<feature type="compositionally biased region" description="Basic residues" evidence="7">
    <location>
        <begin position="180"/>
        <end position="189"/>
    </location>
</feature>
<keyword evidence="4" id="KW-0863">Zinc-finger</keyword>
<dbReference type="OrthoDB" id="10009520at2759"/>
<keyword evidence="11" id="KW-1185">Reference proteome</keyword>
<feature type="transmembrane region" description="Helical" evidence="8">
    <location>
        <begin position="120"/>
        <end position="142"/>
    </location>
</feature>
<dbReference type="InterPro" id="IPR031127">
    <property type="entry name" value="E3_UB_ligase_RBR"/>
</dbReference>
<keyword evidence="3" id="KW-0677">Repeat</keyword>
<evidence type="ECO:0000256" key="1">
    <source>
        <dbReference type="ARBA" id="ARBA00022679"/>
    </source>
</evidence>
<dbReference type="Gene3D" id="1.20.120.1750">
    <property type="match status" value="1"/>
</dbReference>
<evidence type="ECO:0000256" key="5">
    <source>
        <dbReference type="ARBA" id="ARBA00022786"/>
    </source>
</evidence>
<organism evidence="10 11">
    <name type="scientific">Acanthoscelides obtectus</name>
    <name type="common">Bean weevil</name>
    <name type="synonym">Bruchus obtectus</name>
    <dbReference type="NCBI Taxonomy" id="200917"/>
    <lineage>
        <taxon>Eukaryota</taxon>
        <taxon>Metazoa</taxon>
        <taxon>Ecdysozoa</taxon>
        <taxon>Arthropoda</taxon>
        <taxon>Hexapoda</taxon>
        <taxon>Insecta</taxon>
        <taxon>Pterygota</taxon>
        <taxon>Neoptera</taxon>
        <taxon>Endopterygota</taxon>
        <taxon>Coleoptera</taxon>
        <taxon>Polyphaga</taxon>
        <taxon>Cucujiformia</taxon>
        <taxon>Chrysomeloidea</taxon>
        <taxon>Chrysomelidae</taxon>
        <taxon>Bruchinae</taxon>
        <taxon>Bruchini</taxon>
        <taxon>Acanthoscelides</taxon>
    </lineage>
</organism>
<evidence type="ECO:0000313" key="10">
    <source>
        <dbReference type="EMBL" id="CAH1995348.1"/>
    </source>
</evidence>
<accession>A0A9P0LGD3</accession>
<evidence type="ECO:0000256" key="3">
    <source>
        <dbReference type="ARBA" id="ARBA00022737"/>
    </source>
</evidence>
<dbReference type="InterPro" id="IPR017907">
    <property type="entry name" value="Znf_RING_CS"/>
</dbReference>
<reference evidence="10" key="1">
    <citation type="submission" date="2022-03" db="EMBL/GenBank/DDBJ databases">
        <authorList>
            <person name="Sayadi A."/>
        </authorList>
    </citation>
    <scope>NUCLEOTIDE SEQUENCE</scope>
</reference>
<name>A0A9P0LGD3_ACAOB</name>
<evidence type="ECO:0000313" key="11">
    <source>
        <dbReference type="Proteomes" id="UP001152888"/>
    </source>
</evidence>
<keyword evidence="1" id="KW-0808">Transferase</keyword>
<dbReference type="PROSITE" id="PS00518">
    <property type="entry name" value="ZF_RING_1"/>
    <property type="match status" value="1"/>
</dbReference>
<keyword evidence="8" id="KW-0472">Membrane</keyword>
<dbReference type="InterPro" id="IPR044066">
    <property type="entry name" value="TRIAD_supradom"/>
</dbReference>
<dbReference type="Pfam" id="PF22191">
    <property type="entry name" value="IBR_1"/>
    <property type="match status" value="1"/>
</dbReference>
<evidence type="ECO:0000259" key="9">
    <source>
        <dbReference type="PROSITE" id="PS51873"/>
    </source>
</evidence>
<comment type="caution">
    <text evidence="10">The sequence shown here is derived from an EMBL/GenBank/DDBJ whole genome shotgun (WGS) entry which is preliminary data.</text>
</comment>
<evidence type="ECO:0000256" key="7">
    <source>
        <dbReference type="SAM" id="MobiDB-lite"/>
    </source>
</evidence>
<feature type="region of interest" description="Disordered" evidence="7">
    <location>
        <begin position="156"/>
        <end position="203"/>
    </location>
</feature>
<sequence length="203" mass="22728">MVVSNETVAEDIEDEQINRIPHSEGLKRIEQEEATPADIISLRKRRNLSAKKRAKQEGKPEDVGIPFDSDLIKCCPMCNVPIEKDEGCAQMMCKRCKHVFCWYCLASLDDDFLLWHRTQVVGIFASFGNLLLAASPLLLLAAPCIACSRCRLCNADDSSSRLSEDDDNEGAERRNSMVGARKRGAKKTRPPGADDHRPLTRRV</sequence>
<feature type="compositionally biased region" description="Basic and acidic residues" evidence="7">
    <location>
        <begin position="192"/>
        <end position="203"/>
    </location>
</feature>
<dbReference type="AlphaFoldDB" id="A0A9P0LGD3"/>
<gene>
    <name evidence="10" type="ORF">ACAOBT_LOCUS22550</name>
</gene>
<evidence type="ECO:0000256" key="6">
    <source>
        <dbReference type="ARBA" id="ARBA00022833"/>
    </source>
</evidence>
<dbReference type="GO" id="GO:0004842">
    <property type="term" value="F:ubiquitin-protein transferase activity"/>
    <property type="evidence" value="ECO:0007669"/>
    <property type="project" value="InterPro"/>
</dbReference>
<keyword evidence="5" id="KW-0833">Ubl conjugation pathway</keyword>
<keyword evidence="8" id="KW-0812">Transmembrane</keyword>
<keyword evidence="6" id="KW-0862">Zinc</keyword>
<feature type="domain" description="RING-type" evidence="9">
    <location>
        <begin position="1"/>
        <end position="129"/>
    </location>
</feature>
<keyword evidence="2" id="KW-0479">Metal-binding</keyword>
<protein>
    <recommendedName>
        <fullName evidence="9">RING-type domain-containing protein</fullName>
    </recommendedName>
</protein>
<dbReference type="SUPFAM" id="SSF57850">
    <property type="entry name" value="RING/U-box"/>
    <property type="match status" value="1"/>
</dbReference>
<dbReference type="PROSITE" id="PS51873">
    <property type="entry name" value="TRIAD"/>
    <property type="match status" value="1"/>
</dbReference>
<dbReference type="EMBL" id="CAKOFQ010007224">
    <property type="protein sequence ID" value="CAH1995348.1"/>
    <property type="molecule type" value="Genomic_DNA"/>
</dbReference>
<keyword evidence="8" id="KW-1133">Transmembrane helix</keyword>
<evidence type="ECO:0000256" key="4">
    <source>
        <dbReference type="ARBA" id="ARBA00022771"/>
    </source>
</evidence>
<evidence type="ECO:0000256" key="2">
    <source>
        <dbReference type="ARBA" id="ARBA00022723"/>
    </source>
</evidence>
<dbReference type="Proteomes" id="UP001152888">
    <property type="component" value="Unassembled WGS sequence"/>
</dbReference>
<dbReference type="PANTHER" id="PTHR11685">
    <property type="entry name" value="RBR FAMILY RING FINGER AND IBR DOMAIN-CONTAINING"/>
    <property type="match status" value="1"/>
</dbReference>
<evidence type="ECO:0000256" key="8">
    <source>
        <dbReference type="SAM" id="Phobius"/>
    </source>
</evidence>
<dbReference type="GO" id="GO:0008270">
    <property type="term" value="F:zinc ion binding"/>
    <property type="evidence" value="ECO:0007669"/>
    <property type="project" value="UniProtKB-KW"/>
</dbReference>